<name>A0A6A6VW92_9PEZI</name>
<feature type="region of interest" description="Disordered" evidence="1">
    <location>
        <begin position="1"/>
        <end position="106"/>
    </location>
</feature>
<dbReference type="PANTHER" id="PTHR42111:SF1">
    <property type="entry name" value="YALI0D23727P"/>
    <property type="match status" value="1"/>
</dbReference>
<dbReference type="PANTHER" id="PTHR42111">
    <property type="entry name" value="YALI0D23727P"/>
    <property type="match status" value="1"/>
</dbReference>
<dbReference type="OrthoDB" id="5364312at2759"/>
<sequence length="325" mass="33736">MDASGTPDKSGGKRRLFGFGKKKDAEKGAGPTSTPAPLNAASLQSSSSPQATSPGRSPRIPSLASPSQRYRSSSPRMHSPASSQIFERNVQESTLLPGELSPAIPAHITTEDHIPPALEASTIAITDDHLNPDDVQIVTHSAHHPASAAVSGTPHESMSQASPASEELAPPPAIPLHLQDEAGSNYGSIDTGDPRRLSFISFADVVQAEHDQDDRDALNLMSLSSTTNRSPSPVRSPASSHNFGSPSPPTSVAASVRGLDNAVKAPGSPTTATGTHSPSLSGELNIETMRQALRKTGSGDLGGSHVQPVSPISAELPNVDQTSFR</sequence>
<evidence type="ECO:0000313" key="2">
    <source>
        <dbReference type="EMBL" id="KAF2753517.1"/>
    </source>
</evidence>
<feature type="region of interest" description="Disordered" evidence="1">
    <location>
        <begin position="142"/>
        <end position="190"/>
    </location>
</feature>
<feature type="region of interest" description="Disordered" evidence="1">
    <location>
        <begin position="223"/>
        <end position="325"/>
    </location>
</feature>
<feature type="compositionally biased region" description="Polar residues" evidence="1">
    <location>
        <begin position="268"/>
        <end position="282"/>
    </location>
</feature>
<dbReference type="RefSeq" id="XP_033595968.1">
    <property type="nucleotide sequence ID" value="XM_033739892.1"/>
</dbReference>
<dbReference type="Proteomes" id="UP000799437">
    <property type="component" value="Unassembled WGS sequence"/>
</dbReference>
<evidence type="ECO:0000256" key="1">
    <source>
        <dbReference type="SAM" id="MobiDB-lite"/>
    </source>
</evidence>
<keyword evidence="3" id="KW-1185">Reference proteome</keyword>
<dbReference type="EMBL" id="ML996584">
    <property type="protein sequence ID" value="KAF2753517.1"/>
    <property type="molecule type" value="Genomic_DNA"/>
</dbReference>
<accession>A0A6A6VW92</accession>
<gene>
    <name evidence="2" type="ORF">EJ05DRAFT_220204</name>
</gene>
<dbReference type="GeneID" id="54480946"/>
<feature type="compositionally biased region" description="Low complexity" evidence="1">
    <location>
        <begin position="229"/>
        <end position="240"/>
    </location>
</feature>
<reference evidence="2" key="1">
    <citation type="journal article" date="2020" name="Stud. Mycol.">
        <title>101 Dothideomycetes genomes: a test case for predicting lifestyles and emergence of pathogens.</title>
        <authorList>
            <person name="Haridas S."/>
            <person name="Albert R."/>
            <person name="Binder M."/>
            <person name="Bloem J."/>
            <person name="Labutti K."/>
            <person name="Salamov A."/>
            <person name="Andreopoulos B."/>
            <person name="Baker S."/>
            <person name="Barry K."/>
            <person name="Bills G."/>
            <person name="Bluhm B."/>
            <person name="Cannon C."/>
            <person name="Castanera R."/>
            <person name="Culley D."/>
            <person name="Daum C."/>
            <person name="Ezra D."/>
            <person name="Gonzalez J."/>
            <person name="Henrissat B."/>
            <person name="Kuo A."/>
            <person name="Liang C."/>
            <person name="Lipzen A."/>
            <person name="Lutzoni F."/>
            <person name="Magnuson J."/>
            <person name="Mondo S."/>
            <person name="Nolan M."/>
            <person name="Ohm R."/>
            <person name="Pangilinan J."/>
            <person name="Park H.-J."/>
            <person name="Ramirez L."/>
            <person name="Alfaro M."/>
            <person name="Sun H."/>
            <person name="Tritt A."/>
            <person name="Yoshinaga Y."/>
            <person name="Zwiers L.-H."/>
            <person name="Turgeon B."/>
            <person name="Goodwin S."/>
            <person name="Spatafora J."/>
            <person name="Crous P."/>
            <person name="Grigoriev I."/>
        </authorList>
    </citation>
    <scope>NUCLEOTIDE SEQUENCE</scope>
    <source>
        <strain evidence="2">CBS 121739</strain>
    </source>
</reference>
<evidence type="ECO:0000313" key="3">
    <source>
        <dbReference type="Proteomes" id="UP000799437"/>
    </source>
</evidence>
<dbReference type="AlphaFoldDB" id="A0A6A6VW92"/>
<organism evidence="2 3">
    <name type="scientific">Pseudovirgaria hyperparasitica</name>
    <dbReference type="NCBI Taxonomy" id="470096"/>
    <lineage>
        <taxon>Eukaryota</taxon>
        <taxon>Fungi</taxon>
        <taxon>Dikarya</taxon>
        <taxon>Ascomycota</taxon>
        <taxon>Pezizomycotina</taxon>
        <taxon>Dothideomycetes</taxon>
        <taxon>Dothideomycetes incertae sedis</taxon>
        <taxon>Acrospermales</taxon>
        <taxon>Acrospermaceae</taxon>
        <taxon>Pseudovirgaria</taxon>
    </lineage>
</organism>
<feature type="compositionally biased region" description="Low complexity" evidence="1">
    <location>
        <begin position="35"/>
        <end position="54"/>
    </location>
</feature>
<feature type="compositionally biased region" description="Low complexity" evidence="1">
    <location>
        <begin position="62"/>
        <end position="83"/>
    </location>
</feature>
<proteinExistence type="predicted"/>
<protein>
    <submittedName>
        <fullName evidence="2">Uncharacterized protein</fullName>
    </submittedName>
</protein>